<dbReference type="InterPro" id="IPR025612">
    <property type="entry name" value="YqjK"/>
</dbReference>
<evidence type="ECO:0000313" key="2">
    <source>
        <dbReference type="Proteomes" id="UP000001971"/>
    </source>
</evidence>
<evidence type="ECO:0008006" key="3">
    <source>
        <dbReference type="Google" id="ProtNLM"/>
    </source>
</evidence>
<dbReference type="HOGENOM" id="CLU_170945_0_0_6"/>
<proteinExistence type="predicted"/>
<dbReference type="Proteomes" id="UP000001971">
    <property type="component" value="Chromosome"/>
</dbReference>
<dbReference type="AlphaFoldDB" id="A0A0E1NTG6"/>
<protein>
    <recommendedName>
        <fullName evidence="3">Inner membrane protein YqjK</fullName>
    </recommendedName>
</protein>
<gene>
    <name evidence="1" type="ordered locus">YPA_3220</name>
</gene>
<dbReference type="PATRIC" id="fig|360102.15.peg.1936"/>
<evidence type="ECO:0000313" key="1">
    <source>
        <dbReference type="EMBL" id="ABG15182.1"/>
    </source>
</evidence>
<organism evidence="1 2">
    <name type="scientific">Yersinia pestis bv. Antiqua (strain Antiqua)</name>
    <dbReference type="NCBI Taxonomy" id="360102"/>
    <lineage>
        <taxon>Bacteria</taxon>
        <taxon>Pseudomonadati</taxon>
        <taxon>Pseudomonadota</taxon>
        <taxon>Gammaproteobacteria</taxon>
        <taxon>Enterobacterales</taxon>
        <taxon>Yersiniaceae</taxon>
        <taxon>Yersinia</taxon>
    </lineage>
</organism>
<dbReference type="EMBL" id="CP000308">
    <property type="protein sequence ID" value="ABG15182.1"/>
    <property type="molecule type" value="Genomic_DNA"/>
</dbReference>
<name>A0A0E1NTG6_YERPA</name>
<dbReference type="KEGG" id="ypa:YPA_3220"/>
<dbReference type="RefSeq" id="WP_002210420.1">
    <property type="nucleotide sequence ID" value="NC_008150.1"/>
</dbReference>
<accession>A0A0E1NTG6</accession>
<sequence length="94" mass="10983">MSRHQLALEKEALLREIQQQRLDLADSAARWVEVTAPFDRGWAQIVSMRKYLIAGGSLVALYSVRHPSKLLRWSRRAVSTWSTLQLFRRTFLSR</sequence>
<dbReference type="Pfam" id="PF13997">
    <property type="entry name" value="YqjK"/>
    <property type="match status" value="1"/>
</dbReference>
<reference evidence="1 2" key="1">
    <citation type="journal article" date="2006" name="J. Bacteriol.">
        <title>Complete genome sequence of Yersinia pestis strains Antiqua and Nepal516: evidence of gene reduction in an emerging pathogen.</title>
        <authorList>
            <person name="Chain P.S."/>
            <person name="Hu P."/>
            <person name="Malfatti S.A."/>
            <person name="Radnedge L."/>
            <person name="Larimer F."/>
            <person name="Vergez L.M."/>
            <person name="Worsham P."/>
            <person name="Chu M.C."/>
            <person name="Andersen G.L."/>
        </authorList>
    </citation>
    <scope>NUCLEOTIDE SEQUENCE [LARGE SCALE GENOMIC DNA]</scope>
    <source>
        <strain evidence="1 2">Antiqua</strain>
    </source>
</reference>
<dbReference type="GeneID" id="57974046"/>